<feature type="compositionally biased region" description="Basic and acidic residues" evidence="1">
    <location>
        <begin position="325"/>
        <end position="335"/>
    </location>
</feature>
<evidence type="ECO:0000256" key="1">
    <source>
        <dbReference type="SAM" id="MobiDB-lite"/>
    </source>
</evidence>
<keyword evidence="4" id="KW-1185">Reference proteome</keyword>
<dbReference type="EMBL" id="FJOG01000009">
    <property type="protein sequence ID" value="CZR57278.1"/>
    <property type="molecule type" value="Genomic_DNA"/>
</dbReference>
<accession>A0A1L7WWZ2</accession>
<feature type="transmembrane region" description="Helical" evidence="2">
    <location>
        <begin position="418"/>
        <end position="439"/>
    </location>
</feature>
<dbReference type="Proteomes" id="UP000184330">
    <property type="component" value="Unassembled WGS sequence"/>
</dbReference>
<feature type="transmembrane region" description="Helical" evidence="2">
    <location>
        <begin position="481"/>
        <end position="501"/>
    </location>
</feature>
<organism evidence="3 4">
    <name type="scientific">Phialocephala subalpina</name>
    <dbReference type="NCBI Taxonomy" id="576137"/>
    <lineage>
        <taxon>Eukaryota</taxon>
        <taxon>Fungi</taxon>
        <taxon>Dikarya</taxon>
        <taxon>Ascomycota</taxon>
        <taxon>Pezizomycotina</taxon>
        <taxon>Leotiomycetes</taxon>
        <taxon>Helotiales</taxon>
        <taxon>Mollisiaceae</taxon>
        <taxon>Phialocephala</taxon>
        <taxon>Phialocephala fortinii species complex</taxon>
    </lineage>
</organism>
<dbReference type="AlphaFoldDB" id="A0A1L7WWZ2"/>
<feature type="region of interest" description="Disordered" evidence="1">
    <location>
        <begin position="308"/>
        <end position="337"/>
    </location>
</feature>
<keyword evidence="2" id="KW-0472">Membrane</keyword>
<proteinExistence type="predicted"/>
<keyword evidence="2" id="KW-0812">Transmembrane</keyword>
<name>A0A1L7WWZ2_9HELO</name>
<feature type="transmembrane region" description="Helical" evidence="2">
    <location>
        <begin position="451"/>
        <end position="469"/>
    </location>
</feature>
<dbReference type="OrthoDB" id="10592839at2759"/>
<evidence type="ECO:0000313" key="3">
    <source>
        <dbReference type="EMBL" id="CZR57278.1"/>
    </source>
</evidence>
<feature type="region of interest" description="Disordered" evidence="1">
    <location>
        <begin position="143"/>
        <end position="164"/>
    </location>
</feature>
<protein>
    <submittedName>
        <fullName evidence="3">Uncharacterized protein</fullName>
    </submittedName>
</protein>
<feature type="region of interest" description="Disordered" evidence="1">
    <location>
        <begin position="505"/>
        <end position="525"/>
    </location>
</feature>
<evidence type="ECO:0000256" key="2">
    <source>
        <dbReference type="SAM" id="Phobius"/>
    </source>
</evidence>
<keyword evidence="2" id="KW-1133">Transmembrane helix</keyword>
<sequence>MSCLEQMDEVLTSSTMRNNITTDEELNNLRYLRKLDPQVLSRVSAEFTATQGGRLRPQWKRCEQVSGDLSTATKLYGSTLSTLWNIATLRCNKSNLADYAKEKGKCRDYDKRLLIKDCEEIWNKWSKYVEKFAGREAKFTPAGHGLSGIEEESVQEEDHGSSGRKATALELLQAQTSEPREVVNVQMTRIHPFIVISSAPTSVLCIPMYTRSHKTNNNTIAEGFSSQSHQDPLATYTIPAYQSVARYQSEYMHATQPSRKISLIHNPGTSNDDGPEPLVVVPQNELLDGYSRGRPIPLSETARELIQARHQEETQTGGGETFSPRQERLNPKDVEPLNGLREDEEVDPVNQPIPRPVVESPWLDRPYRHISRELSSILRILTHNPFLPLFAILSQVSFANASSDGVSEFDFLPAVPLSAAGLATILSVTPIYTLTSVYMNSQFLVTRAQHIGSIIFLQLLAYICSLAAQDTKRGGQGILQLSVFLAILGLLPFFKLLQTFLTSPEETQRRRGTPPFHTTGNEDRA</sequence>
<gene>
    <name evidence="3" type="ORF">PAC_07167</name>
</gene>
<evidence type="ECO:0000313" key="4">
    <source>
        <dbReference type="Proteomes" id="UP000184330"/>
    </source>
</evidence>
<reference evidence="3 4" key="1">
    <citation type="submission" date="2016-03" db="EMBL/GenBank/DDBJ databases">
        <authorList>
            <person name="Ploux O."/>
        </authorList>
    </citation>
    <scope>NUCLEOTIDE SEQUENCE [LARGE SCALE GENOMIC DNA]</scope>
    <source>
        <strain evidence="3 4">UAMH 11012</strain>
    </source>
</reference>